<gene>
    <name evidence="9" type="ORF">ACFO8Q_04320</name>
</gene>
<dbReference type="InterPro" id="IPR037294">
    <property type="entry name" value="ABC_BtuC-like"/>
</dbReference>
<dbReference type="CDD" id="cd06550">
    <property type="entry name" value="TM_ABC_iron-siderophores_like"/>
    <property type="match status" value="1"/>
</dbReference>
<name>A0ABV9PYI6_9BACL</name>
<keyword evidence="7 8" id="KW-0472">Membrane</keyword>
<evidence type="ECO:0000256" key="6">
    <source>
        <dbReference type="ARBA" id="ARBA00022989"/>
    </source>
</evidence>
<comment type="similarity">
    <text evidence="2">Belongs to the binding-protein-dependent transport system permease family. FecCD subfamily.</text>
</comment>
<feature type="transmembrane region" description="Helical" evidence="8">
    <location>
        <begin position="121"/>
        <end position="141"/>
    </location>
</feature>
<comment type="caution">
    <text evidence="9">The sequence shown here is derived from an EMBL/GenBank/DDBJ whole genome shotgun (WGS) entry which is preliminary data.</text>
</comment>
<dbReference type="RefSeq" id="WP_380024502.1">
    <property type="nucleotide sequence ID" value="NZ_JBHSHC010000025.1"/>
</dbReference>
<accession>A0ABV9PYI6</accession>
<protein>
    <submittedName>
        <fullName evidence="9">FecCD family ABC transporter permease</fullName>
    </submittedName>
</protein>
<keyword evidence="5 8" id="KW-0812">Transmembrane</keyword>
<sequence length="335" mass="35300">MNNLLSSTSSKFFGLIVCFLILACFIFSSIVFGVMDTSWKEAIEAYTNFNGTNEHIVIKEVRVPRALIAAAVGASLGISGALLQALTKNPLADLSIFGINSGASFFIVLAVSIFSINSLSLFTWIAFVGAALTGIAVYFLGSIGRDGMSPVKLTLAGAAMTALFSSLTHGLLVANERTLEEVLFWLSGSVAGRKLDILTDVFPYMAAAWIVALIIAGPINLLMLGEDVAKGLGQRTLLVKIVTGITIVALAGSAVAVAGPIGFVGLVIPHITRSLVGIDNRWIVTYSAVLGAVLLLGADISARFIAMPKEMPISVMTALIGVPFFVYVARRGLTR</sequence>
<evidence type="ECO:0000313" key="10">
    <source>
        <dbReference type="Proteomes" id="UP001596002"/>
    </source>
</evidence>
<dbReference type="Gene3D" id="1.10.3470.10">
    <property type="entry name" value="ABC transporter involved in vitamin B12 uptake, BtuC"/>
    <property type="match status" value="1"/>
</dbReference>
<evidence type="ECO:0000256" key="5">
    <source>
        <dbReference type="ARBA" id="ARBA00022692"/>
    </source>
</evidence>
<evidence type="ECO:0000256" key="2">
    <source>
        <dbReference type="ARBA" id="ARBA00007935"/>
    </source>
</evidence>
<feature type="transmembrane region" description="Helical" evidence="8">
    <location>
        <begin position="283"/>
        <end position="306"/>
    </location>
</feature>
<evidence type="ECO:0000313" key="9">
    <source>
        <dbReference type="EMBL" id="MFC4766604.1"/>
    </source>
</evidence>
<keyword evidence="10" id="KW-1185">Reference proteome</keyword>
<dbReference type="SUPFAM" id="SSF81345">
    <property type="entry name" value="ABC transporter involved in vitamin B12 uptake, BtuC"/>
    <property type="match status" value="1"/>
</dbReference>
<dbReference type="EMBL" id="JBHSHC010000025">
    <property type="protein sequence ID" value="MFC4766604.1"/>
    <property type="molecule type" value="Genomic_DNA"/>
</dbReference>
<feature type="transmembrane region" description="Helical" evidence="8">
    <location>
        <begin position="237"/>
        <end position="263"/>
    </location>
</feature>
<dbReference type="PANTHER" id="PTHR30472">
    <property type="entry name" value="FERRIC ENTEROBACTIN TRANSPORT SYSTEM PERMEASE PROTEIN"/>
    <property type="match status" value="1"/>
</dbReference>
<feature type="transmembrane region" description="Helical" evidence="8">
    <location>
        <begin position="12"/>
        <end position="35"/>
    </location>
</feature>
<keyword evidence="6 8" id="KW-1133">Transmembrane helix</keyword>
<evidence type="ECO:0000256" key="8">
    <source>
        <dbReference type="SAM" id="Phobius"/>
    </source>
</evidence>
<dbReference type="PANTHER" id="PTHR30472:SF65">
    <property type="entry name" value="SIDEROPHORE TRANSPORT SYSTEM PERMEASE PROTEIN YFIZ-RELATED"/>
    <property type="match status" value="1"/>
</dbReference>
<keyword evidence="4" id="KW-1003">Cell membrane</keyword>
<proteinExistence type="inferred from homology"/>
<feature type="transmembrane region" description="Helical" evidence="8">
    <location>
        <begin position="94"/>
        <end position="115"/>
    </location>
</feature>
<keyword evidence="3" id="KW-0813">Transport</keyword>
<evidence type="ECO:0000256" key="7">
    <source>
        <dbReference type="ARBA" id="ARBA00023136"/>
    </source>
</evidence>
<feature type="transmembrane region" description="Helical" evidence="8">
    <location>
        <begin position="201"/>
        <end position="225"/>
    </location>
</feature>
<comment type="subcellular location">
    <subcellularLocation>
        <location evidence="1">Cell membrane</location>
        <topology evidence="1">Multi-pass membrane protein</topology>
    </subcellularLocation>
</comment>
<reference evidence="10" key="1">
    <citation type="journal article" date="2019" name="Int. J. Syst. Evol. Microbiol.">
        <title>The Global Catalogue of Microorganisms (GCM) 10K type strain sequencing project: providing services to taxonomists for standard genome sequencing and annotation.</title>
        <authorList>
            <consortium name="The Broad Institute Genomics Platform"/>
            <consortium name="The Broad Institute Genome Sequencing Center for Infectious Disease"/>
            <person name="Wu L."/>
            <person name="Ma J."/>
        </authorList>
    </citation>
    <scope>NUCLEOTIDE SEQUENCE [LARGE SCALE GENOMIC DNA]</scope>
    <source>
        <strain evidence="10">WYCCWR 12678</strain>
    </source>
</reference>
<evidence type="ECO:0000256" key="1">
    <source>
        <dbReference type="ARBA" id="ARBA00004651"/>
    </source>
</evidence>
<dbReference type="Proteomes" id="UP001596002">
    <property type="component" value="Unassembled WGS sequence"/>
</dbReference>
<evidence type="ECO:0000256" key="3">
    <source>
        <dbReference type="ARBA" id="ARBA00022448"/>
    </source>
</evidence>
<dbReference type="InterPro" id="IPR000522">
    <property type="entry name" value="ABC_transptr_permease_BtuC"/>
</dbReference>
<feature type="transmembrane region" description="Helical" evidence="8">
    <location>
        <begin position="153"/>
        <end position="174"/>
    </location>
</feature>
<feature type="transmembrane region" description="Helical" evidence="8">
    <location>
        <begin position="313"/>
        <end position="329"/>
    </location>
</feature>
<organism evidence="9 10">
    <name type="scientific">Effusibacillus consociatus</name>
    <dbReference type="NCBI Taxonomy" id="1117041"/>
    <lineage>
        <taxon>Bacteria</taxon>
        <taxon>Bacillati</taxon>
        <taxon>Bacillota</taxon>
        <taxon>Bacilli</taxon>
        <taxon>Bacillales</taxon>
        <taxon>Alicyclobacillaceae</taxon>
        <taxon>Effusibacillus</taxon>
    </lineage>
</organism>
<evidence type="ECO:0000256" key="4">
    <source>
        <dbReference type="ARBA" id="ARBA00022475"/>
    </source>
</evidence>
<dbReference type="Pfam" id="PF01032">
    <property type="entry name" value="FecCD"/>
    <property type="match status" value="1"/>
</dbReference>
<feature type="transmembrane region" description="Helical" evidence="8">
    <location>
        <begin position="66"/>
        <end position="87"/>
    </location>
</feature>